<dbReference type="AlphaFoldDB" id="A0A699GMF7"/>
<proteinExistence type="predicted"/>
<gene>
    <name evidence="2" type="ORF">Tci_095468</name>
</gene>
<accession>A0A699GMF7</accession>
<evidence type="ECO:0000256" key="1">
    <source>
        <dbReference type="SAM" id="MobiDB-lite"/>
    </source>
</evidence>
<organism evidence="2">
    <name type="scientific">Tanacetum cinerariifolium</name>
    <name type="common">Dalmatian daisy</name>
    <name type="synonym">Chrysanthemum cinerariifolium</name>
    <dbReference type="NCBI Taxonomy" id="118510"/>
    <lineage>
        <taxon>Eukaryota</taxon>
        <taxon>Viridiplantae</taxon>
        <taxon>Streptophyta</taxon>
        <taxon>Embryophyta</taxon>
        <taxon>Tracheophyta</taxon>
        <taxon>Spermatophyta</taxon>
        <taxon>Magnoliopsida</taxon>
        <taxon>eudicotyledons</taxon>
        <taxon>Gunneridae</taxon>
        <taxon>Pentapetalae</taxon>
        <taxon>asterids</taxon>
        <taxon>campanulids</taxon>
        <taxon>Asterales</taxon>
        <taxon>Asteraceae</taxon>
        <taxon>Asteroideae</taxon>
        <taxon>Anthemideae</taxon>
        <taxon>Anthemidinae</taxon>
        <taxon>Tanacetum</taxon>
    </lineage>
</organism>
<protein>
    <submittedName>
        <fullName evidence="2">Uncharacterized protein</fullName>
    </submittedName>
</protein>
<feature type="region of interest" description="Disordered" evidence="1">
    <location>
        <begin position="369"/>
        <end position="415"/>
    </location>
</feature>
<sequence>MMVNLSFDLNVPKDSSNTNESAQNGGTPKSVTFEIHYGGCFTSTPSRSYVGGQDNKIILVYVEHESSNVDSSIFVTLNKGDAIGVDNHLRKAPIEIDSSPDVNRNLTPMCHRNLTKEWEQVSSKLLSICKVMKILSKKQPASSVEGPIVVESANDPFEDLDEILSDYANTMEQITEDEITEDLDYDPNHDEVFDDDEHIVEDVSVSMNNSNFTADPKHDLTVGRVKCDQLLNNISEVFNRQLVDGRDQPIITCLKYIREYLMKRIIVVPKVKAKTVGPLTPSVTVVFDAIKKLLSTLFNGMERKKSHDEIASQSCSPRKLFGKGGSVKCSKCGNLDPNKKVCRDQGGASQNVGFSQAGAAPSIINGARNASRPALSQACQGPMQGFQASRPAPSSRPQRLTKKTTSRHSLRKLPS</sequence>
<reference evidence="2" key="1">
    <citation type="journal article" date="2019" name="Sci. Rep.">
        <title>Draft genome of Tanacetum cinerariifolium, the natural source of mosquito coil.</title>
        <authorList>
            <person name="Yamashiro T."/>
            <person name="Shiraishi A."/>
            <person name="Satake H."/>
            <person name="Nakayama K."/>
        </authorList>
    </citation>
    <scope>NUCLEOTIDE SEQUENCE</scope>
</reference>
<dbReference type="EMBL" id="BKCJ010018015">
    <property type="protein sequence ID" value="GEV23491.1"/>
    <property type="molecule type" value="Genomic_DNA"/>
</dbReference>
<name>A0A699GMF7_TANCI</name>
<comment type="caution">
    <text evidence="2">The sequence shown here is derived from an EMBL/GenBank/DDBJ whole genome shotgun (WGS) entry which is preliminary data.</text>
</comment>
<evidence type="ECO:0000313" key="2">
    <source>
        <dbReference type="EMBL" id="GEV23491.1"/>
    </source>
</evidence>
<feature type="compositionally biased region" description="Basic residues" evidence="1">
    <location>
        <begin position="399"/>
        <end position="415"/>
    </location>
</feature>